<dbReference type="STRING" id="551991.SAMN05192529_10972"/>
<dbReference type="Proteomes" id="UP000199041">
    <property type="component" value="Unassembled WGS sequence"/>
</dbReference>
<dbReference type="NCBIfam" id="NF033516">
    <property type="entry name" value="transpos_IS3"/>
    <property type="match status" value="1"/>
</dbReference>
<dbReference type="AlphaFoldDB" id="A0A1H3YWB9"/>
<dbReference type="Gene3D" id="3.30.420.10">
    <property type="entry name" value="Ribonuclease H-like superfamily/Ribonuclease H"/>
    <property type="match status" value="1"/>
</dbReference>
<dbReference type="SUPFAM" id="SSF53098">
    <property type="entry name" value="Ribonuclease H-like"/>
    <property type="match status" value="1"/>
</dbReference>
<dbReference type="InterPro" id="IPR036397">
    <property type="entry name" value="RNaseH_sf"/>
</dbReference>
<evidence type="ECO:0000313" key="2">
    <source>
        <dbReference type="EMBL" id="SEA15378.1"/>
    </source>
</evidence>
<dbReference type="OrthoDB" id="9815231at2"/>
<proteinExistence type="predicted"/>
<dbReference type="InterPro" id="IPR048020">
    <property type="entry name" value="Transpos_IS3"/>
</dbReference>
<dbReference type="GO" id="GO:0003676">
    <property type="term" value="F:nucleic acid binding"/>
    <property type="evidence" value="ECO:0007669"/>
    <property type="project" value="InterPro"/>
</dbReference>
<feature type="domain" description="Integrase catalytic" evidence="1">
    <location>
        <begin position="118"/>
        <end position="280"/>
    </location>
</feature>
<evidence type="ECO:0000313" key="3">
    <source>
        <dbReference type="Proteomes" id="UP000199041"/>
    </source>
</evidence>
<sequence>MKQDYPDISKEALCRLFGKTRHAYYDHLWREQDNNLKEDLILQCIQEIRKRLPRVGVRKLHYLLQNKLGHHEFHIGRDYLFALLRSHKMLIRQYKRKAVTTDSRHWMHKYANLIEGLTVTRPEQVWVSDITYIRIGSSWSYLSLVTDAYSRKIMGFCFRGDLSAQGCVNALKMALANRCYEDRLIHHSDRGSQYCCKEYVELLQNSNIAISMTQSGDPLENALAERVNGIIKEEFNLHSSSFGFEQTYKHIKESISAYNYFRPHSSCDYMTPDQAHEQGVLLKRKWKNYPRYKASI</sequence>
<keyword evidence="3" id="KW-1185">Reference proteome</keyword>
<gene>
    <name evidence="2" type="ORF">SAMN05192529_10972</name>
</gene>
<dbReference type="InterPro" id="IPR012337">
    <property type="entry name" value="RNaseH-like_sf"/>
</dbReference>
<dbReference type="RefSeq" id="WP_091397076.1">
    <property type="nucleotide sequence ID" value="NZ_FNQY01000009.1"/>
</dbReference>
<dbReference type="InterPro" id="IPR001584">
    <property type="entry name" value="Integrase_cat-core"/>
</dbReference>
<dbReference type="InterPro" id="IPR050900">
    <property type="entry name" value="Transposase_IS3/IS150/IS904"/>
</dbReference>
<evidence type="ECO:0000259" key="1">
    <source>
        <dbReference type="PROSITE" id="PS50994"/>
    </source>
</evidence>
<dbReference type="Pfam" id="PF00665">
    <property type="entry name" value="rve"/>
    <property type="match status" value="1"/>
</dbReference>
<dbReference type="EMBL" id="FNQY01000009">
    <property type="protein sequence ID" value="SEA15378.1"/>
    <property type="molecule type" value="Genomic_DNA"/>
</dbReference>
<dbReference type="PANTHER" id="PTHR46889">
    <property type="entry name" value="TRANSPOSASE INSF FOR INSERTION SEQUENCE IS3B-RELATED"/>
    <property type="match status" value="1"/>
</dbReference>
<protein>
    <submittedName>
        <fullName evidence="2">Transposase InsO and inactivated derivatives</fullName>
    </submittedName>
</protein>
<name>A0A1H3YWB9_9BACT</name>
<organism evidence="2 3">
    <name type="scientific">Arachidicoccus rhizosphaerae</name>
    <dbReference type="NCBI Taxonomy" id="551991"/>
    <lineage>
        <taxon>Bacteria</taxon>
        <taxon>Pseudomonadati</taxon>
        <taxon>Bacteroidota</taxon>
        <taxon>Chitinophagia</taxon>
        <taxon>Chitinophagales</taxon>
        <taxon>Chitinophagaceae</taxon>
        <taxon>Arachidicoccus</taxon>
    </lineage>
</organism>
<accession>A0A1H3YWB9</accession>
<dbReference type="GO" id="GO:0015074">
    <property type="term" value="P:DNA integration"/>
    <property type="evidence" value="ECO:0007669"/>
    <property type="project" value="InterPro"/>
</dbReference>
<dbReference type="PANTHER" id="PTHR46889:SF5">
    <property type="entry name" value="INTEGRASE PROTEIN"/>
    <property type="match status" value="1"/>
</dbReference>
<reference evidence="2 3" key="1">
    <citation type="submission" date="2016-10" db="EMBL/GenBank/DDBJ databases">
        <authorList>
            <person name="de Groot N.N."/>
        </authorList>
    </citation>
    <scope>NUCLEOTIDE SEQUENCE [LARGE SCALE GENOMIC DNA]</scope>
    <source>
        <strain evidence="2 3">Vu-144</strain>
    </source>
</reference>
<dbReference type="PROSITE" id="PS50994">
    <property type="entry name" value="INTEGRASE"/>
    <property type="match status" value="1"/>
</dbReference>